<organism evidence="2 3">
    <name type="scientific">Candidatus Gottesmanbacteria bacterium RBG_16_43_7</name>
    <dbReference type="NCBI Taxonomy" id="1798373"/>
    <lineage>
        <taxon>Bacteria</taxon>
        <taxon>Candidatus Gottesmaniibacteriota</taxon>
    </lineage>
</organism>
<evidence type="ECO:0000313" key="3">
    <source>
        <dbReference type="Proteomes" id="UP000176854"/>
    </source>
</evidence>
<dbReference type="EMBL" id="MFJC01000006">
    <property type="protein sequence ID" value="OGG10047.1"/>
    <property type="molecule type" value="Genomic_DNA"/>
</dbReference>
<feature type="domain" description="Amine oxidase" evidence="1">
    <location>
        <begin position="10"/>
        <end position="510"/>
    </location>
</feature>
<dbReference type="PRINTS" id="PR00419">
    <property type="entry name" value="ADXRDTASE"/>
</dbReference>
<name>A0A1F5ZD43_9BACT</name>
<dbReference type="PANTHER" id="PTHR42923">
    <property type="entry name" value="PROTOPORPHYRINOGEN OXIDASE"/>
    <property type="match status" value="1"/>
</dbReference>
<proteinExistence type="predicted"/>
<dbReference type="Gene3D" id="3.50.50.60">
    <property type="entry name" value="FAD/NAD(P)-binding domain"/>
    <property type="match status" value="1"/>
</dbReference>
<dbReference type="AlphaFoldDB" id="A0A1F5ZD43"/>
<gene>
    <name evidence="2" type="ORF">A2154_04440</name>
</gene>
<dbReference type="Proteomes" id="UP000176854">
    <property type="component" value="Unassembled WGS sequence"/>
</dbReference>
<dbReference type="Pfam" id="PF01593">
    <property type="entry name" value="Amino_oxidase"/>
    <property type="match status" value="1"/>
</dbReference>
<comment type="caution">
    <text evidence="2">The sequence shown here is derived from an EMBL/GenBank/DDBJ whole genome shotgun (WGS) entry which is preliminary data.</text>
</comment>
<dbReference type="PANTHER" id="PTHR42923:SF46">
    <property type="entry name" value="AMINE OXIDASE"/>
    <property type="match status" value="1"/>
</dbReference>
<sequence>MNIAIIGGGLTGLTAAYELTKKGHQVSVFEKSQILGGLAHGFKEKNWLWPLEFAYHHFFTNDKSLIDLLHELDMGDNIIIKRPITATYISNSINNTARGNNFRISHPELSTKTNNNNNNQRVAEQENYFTLRSFQNEKNIFQLDSPLSLLQFNQIPIIDRLRTGAMLAFMKLNPFWQPLEGITAEKFVRTLGGEKTWNLIWEPLMRGKFTDLDTTVAASWFWARIKKRTTNLGYIRGGFQALINRLERHIKTQGGQIYPMSQISQIIPRQRGLYDLKIETDRTGKQKYDNESPRSSSGPVLQQFFNKILLTTPTPIAVKLMSKLTSNNVTPRLSLDSARDRRSGQTMKQFNNMLSIPHLHAQLLILETDKPILDKIYWLNISDETFPFLALVQHTNFIDSKYYGGRHITYIGNYLPEGHPYLTKSADQLLSLFKPYIQRLSPNSKFKILNYKLFIGPYAQPVHQLHYSQKAPQLETGIPNIYLANMDSIYPWDRGTNYAVELGQKTASRIQSLALI</sequence>
<evidence type="ECO:0000259" key="1">
    <source>
        <dbReference type="Pfam" id="PF01593"/>
    </source>
</evidence>
<dbReference type="InterPro" id="IPR050464">
    <property type="entry name" value="Zeta_carotene_desat/Oxidored"/>
</dbReference>
<dbReference type="STRING" id="1798373.A2154_04440"/>
<reference evidence="2 3" key="1">
    <citation type="journal article" date="2016" name="Nat. Commun.">
        <title>Thousands of microbial genomes shed light on interconnected biogeochemical processes in an aquifer system.</title>
        <authorList>
            <person name="Anantharaman K."/>
            <person name="Brown C.T."/>
            <person name="Hug L.A."/>
            <person name="Sharon I."/>
            <person name="Castelle C.J."/>
            <person name="Probst A.J."/>
            <person name="Thomas B.C."/>
            <person name="Singh A."/>
            <person name="Wilkins M.J."/>
            <person name="Karaoz U."/>
            <person name="Brodie E.L."/>
            <person name="Williams K.H."/>
            <person name="Hubbard S.S."/>
            <person name="Banfield J.F."/>
        </authorList>
    </citation>
    <scope>NUCLEOTIDE SEQUENCE [LARGE SCALE GENOMIC DNA]</scope>
</reference>
<accession>A0A1F5ZD43</accession>
<dbReference type="InterPro" id="IPR036188">
    <property type="entry name" value="FAD/NAD-bd_sf"/>
</dbReference>
<dbReference type="SUPFAM" id="SSF51905">
    <property type="entry name" value="FAD/NAD(P)-binding domain"/>
    <property type="match status" value="1"/>
</dbReference>
<evidence type="ECO:0000313" key="2">
    <source>
        <dbReference type="EMBL" id="OGG10047.1"/>
    </source>
</evidence>
<dbReference type="GO" id="GO:0016491">
    <property type="term" value="F:oxidoreductase activity"/>
    <property type="evidence" value="ECO:0007669"/>
    <property type="project" value="InterPro"/>
</dbReference>
<protein>
    <recommendedName>
        <fullName evidence="1">Amine oxidase domain-containing protein</fullName>
    </recommendedName>
</protein>
<dbReference type="InterPro" id="IPR002937">
    <property type="entry name" value="Amino_oxidase"/>
</dbReference>